<dbReference type="Gene3D" id="3.40.50.1820">
    <property type="entry name" value="alpha/beta hydrolase"/>
    <property type="match status" value="1"/>
</dbReference>
<organism evidence="3 4">
    <name type="scientific">Erpetoichthys calabaricus</name>
    <name type="common">Rope fish</name>
    <name type="synonym">Calamoichthys calabaricus</name>
    <dbReference type="NCBI Taxonomy" id="27687"/>
    <lineage>
        <taxon>Eukaryota</taxon>
        <taxon>Metazoa</taxon>
        <taxon>Chordata</taxon>
        <taxon>Craniata</taxon>
        <taxon>Vertebrata</taxon>
        <taxon>Euteleostomi</taxon>
        <taxon>Actinopterygii</taxon>
        <taxon>Polypteriformes</taxon>
        <taxon>Polypteridae</taxon>
        <taxon>Erpetoichthys</taxon>
    </lineage>
</organism>
<dbReference type="GeneTree" id="ENSGT00880000138014"/>
<dbReference type="EC" id="3.4.16.-" evidence="2"/>
<keyword evidence="4" id="KW-1185">Reference proteome</keyword>
<evidence type="ECO:0000256" key="1">
    <source>
        <dbReference type="ARBA" id="ARBA00009431"/>
    </source>
</evidence>
<dbReference type="PANTHER" id="PTHR11802:SF434">
    <property type="entry name" value="CARBOXYPEPTIDASE"/>
    <property type="match status" value="1"/>
</dbReference>
<dbReference type="Pfam" id="PF00450">
    <property type="entry name" value="Peptidase_S10"/>
    <property type="match status" value="1"/>
</dbReference>
<dbReference type="PRINTS" id="PR00724">
    <property type="entry name" value="CRBOXYPTASEC"/>
</dbReference>
<dbReference type="GO" id="GO:0004185">
    <property type="term" value="F:serine-type carboxypeptidase activity"/>
    <property type="evidence" value="ECO:0007669"/>
    <property type="project" value="UniProtKB-UniRule"/>
</dbReference>
<dbReference type="InterPro" id="IPR029058">
    <property type="entry name" value="AB_hydrolase_fold"/>
</dbReference>
<reference evidence="3" key="2">
    <citation type="submission" date="2025-08" db="UniProtKB">
        <authorList>
            <consortium name="Ensembl"/>
        </authorList>
    </citation>
    <scope>IDENTIFICATION</scope>
</reference>
<dbReference type="Proteomes" id="UP000694620">
    <property type="component" value="Chromosome 9"/>
</dbReference>
<reference evidence="3" key="3">
    <citation type="submission" date="2025-09" db="UniProtKB">
        <authorList>
            <consortium name="Ensembl"/>
        </authorList>
    </citation>
    <scope>IDENTIFICATION</scope>
</reference>
<protein>
    <recommendedName>
        <fullName evidence="2">Carboxypeptidase</fullName>
        <ecNumber evidence="2">3.4.16.-</ecNumber>
    </recommendedName>
</protein>
<sequence length="456" mass="51889">ANDRRTFCSRMLDALYDPDEVTYLPGLSFKPNFRQWSGYLQASPGKYLHYWFVTSQRDPEKDPLVLWLNGGPGCSSLDGFLSENGPFYVSEDGVNLYMNPYSWNKIANVLYLESPVGVGFSYSDDKNYSTNDDEVAENNYKALQSFFNKFPNFTLNDFFIFGESYGGIYVPTLSMKIVTGSSKINFKGFGVGNGLSSYDLNDQSAIYFGYYHGLLEMSKLWANLNKYCCKDGICIFYNSTVKECMDSVMQGFSILYDSGLNMYALYLDCAGGVGPYIRYIRDMENLFRNYKSYWTKKQVESTPKHGICLIPPCINATAQTNWLNRGDVQKALHIPDVLPPWELCSDTVGSQYVINYTTMGDFYLKLLAKGLRVLVYNGDTDLTCNFLGDQWFVEGLDLKETTKYQVWLYDKQIAGYYQQFGNITFLTVKGAGHMVPQWAPGPALKMFQSFLTNSPY</sequence>
<evidence type="ECO:0000313" key="3">
    <source>
        <dbReference type="Ensembl" id="ENSECRP00000010857.1"/>
    </source>
</evidence>
<dbReference type="InterPro" id="IPR001563">
    <property type="entry name" value="Peptidase_S10"/>
</dbReference>
<keyword evidence="2" id="KW-0378">Hydrolase</keyword>
<accession>A0A8C4S8J6</accession>
<reference evidence="3" key="1">
    <citation type="submission" date="2021-06" db="EMBL/GenBank/DDBJ databases">
        <authorList>
            <consortium name="Wellcome Sanger Institute Data Sharing"/>
        </authorList>
    </citation>
    <scope>NUCLEOTIDE SEQUENCE [LARGE SCALE GENOMIC DNA]</scope>
</reference>
<dbReference type="PROSITE" id="PS00131">
    <property type="entry name" value="CARBOXYPEPT_SER_SER"/>
    <property type="match status" value="1"/>
</dbReference>
<dbReference type="Ensembl" id="ENSECRT00000011034.1">
    <property type="protein sequence ID" value="ENSECRP00000010857.1"/>
    <property type="gene ID" value="ENSECRG00000007208.1"/>
</dbReference>
<comment type="similarity">
    <text evidence="1 2">Belongs to the peptidase S10 family.</text>
</comment>
<dbReference type="PANTHER" id="PTHR11802">
    <property type="entry name" value="SERINE PROTEASE FAMILY S10 SERINE CARBOXYPEPTIDASE"/>
    <property type="match status" value="1"/>
</dbReference>
<proteinExistence type="inferred from homology"/>
<dbReference type="GO" id="GO:0006508">
    <property type="term" value="P:proteolysis"/>
    <property type="evidence" value="ECO:0007669"/>
    <property type="project" value="UniProtKB-KW"/>
</dbReference>
<dbReference type="PROSITE" id="PS00560">
    <property type="entry name" value="CARBOXYPEPT_SER_HIS"/>
    <property type="match status" value="1"/>
</dbReference>
<dbReference type="InterPro" id="IPR018202">
    <property type="entry name" value="Ser_caboxypep_ser_AS"/>
</dbReference>
<dbReference type="AlphaFoldDB" id="A0A8C4S8J6"/>
<keyword evidence="2" id="KW-0645">Protease</keyword>
<evidence type="ECO:0000256" key="2">
    <source>
        <dbReference type="RuleBase" id="RU361156"/>
    </source>
</evidence>
<dbReference type="FunFam" id="3.40.50.1820:FF:000055">
    <property type="entry name" value="Carboxypeptidase"/>
    <property type="match status" value="1"/>
</dbReference>
<dbReference type="InterPro" id="IPR033124">
    <property type="entry name" value="Ser_caboxypep_his_AS"/>
</dbReference>
<name>A0A8C4S8J6_ERPCA</name>
<dbReference type="SUPFAM" id="SSF53474">
    <property type="entry name" value="alpha/beta-Hydrolases"/>
    <property type="match status" value="1"/>
</dbReference>
<evidence type="ECO:0000313" key="4">
    <source>
        <dbReference type="Proteomes" id="UP000694620"/>
    </source>
</evidence>
<keyword evidence="2" id="KW-0121">Carboxypeptidase</keyword>